<name>A0ABQ8EVR4_9FUNG</name>
<feature type="chain" id="PRO_5046697563" evidence="2">
    <location>
        <begin position="19"/>
        <end position="447"/>
    </location>
</feature>
<organism evidence="3 4">
    <name type="scientific">Batrachochytrium salamandrivorans</name>
    <dbReference type="NCBI Taxonomy" id="1357716"/>
    <lineage>
        <taxon>Eukaryota</taxon>
        <taxon>Fungi</taxon>
        <taxon>Fungi incertae sedis</taxon>
        <taxon>Chytridiomycota</taxon>
        <taxon>Chytridiomycota incertae sedis</taxon>
        <taxon>Chytridiomycetes</taxon>
        <taxon>Rhizophydiales</taxon>
        <taxon>Rhizophydiales incertae sedis</taxon>
        <taxon>Batrachochytrium</taxon>
    </lineage>
</organism>
<reference evidence="3 4" key="1">
    <citation type="submission" date="2021-02" db="EMBL/GenBank/DDBJ databases">
        <title>Variation within the Batrachochytrium salamandrivorans European outbreak.</title>
        <authorList>
            <person name="Kelly M."/>
            <person name="Pasmans F."/>
            <person name="Shea T.P."/>
            <person name="Munoz J.F."/>
            <person name="Carranza S."/>
            <person name="Cuomo C.A."/>
            <person name="Martel A."/>
        </authorList>
    </citation>
    <scope>NUCLEOTIDE SEQUENCE [LARGE SCALE GENOMIC DNA]</scope>
    <source>
        <strain evidence="3 4">AMFP18/2</strain>
    </source>
</reference>
<accession>A0ABQ8EVR4</accession>
<feature type="region of interest" description="Disordered" evidence="1">
    <location>
        <begin position="20"/>
        <end position="41"/>
    </location>
</feature>
<dbReference type="Proteomes" id="UP001648503">
    <property type="component" value="Unassembled WGS sequence"/>
</dbReference>
<evidence type="ECO:0000313" key="4">
    <source>
        <dbReference type="Proteomes" id="UP001648503"/>
    </source>
</evidence>
<sequence>MRLISFAMVSLLAITVSALPPYNPDTQNTSPSPDDAIQNMDQSPSISAEDIEGLMEFDTEMLDQLLNDAVQNAQQPQGAATHSAQQSPGATSQDLDQSLGYILRDIREFQGISAQEIDEVLGATSQDLEQYLDAATQDIHEFQGISAQEVDEVLDATTQSAQQSPDAAIQDIREFQGISAQEVDEVLGATSQDLEQYLDAAIQDIHEFQGISAQEDIQKSQYTATQMLESFLDAAQSAQQSDQDKVLVEMNRLTEALKIQDDRCFQMDLQINTEKQKNTEVKTIKDRIAMKLRRAGISSDKRLEMKRTAHNLKMMANKLTIGNSEQYQSYEDVMTKRRDANAELQLLKENQKLIAEHNSKNVAQVGLSPNSCYNMGILLSQYDKALKDIDTSLVEQQTIDNAISVFDNDALKAKSKQLENEIQDLRSYSKIAKEILRQHGHSQPIYM</sequence>
<protein>
    <submittedName>
        <fullName evidence="3">Uncharacterized protein</fullName>
    </submittedName>
</protein>
<evidence type="ECO:0000256" key="1">
    <source>
        <dbReference type="SAM" id="MobiDB-lite"/>
    </source>
</evidence>
<proteinExistence type="predicted"/>
<feature type="signal peptide" evidence="2">
    <location>
        <begin position="1"/>
        <end position="18"/>
    </location>
</feature>
<keyword evidence="4" id="KW-1185">Reference proteome</keyword>
<keyword evidence="2" id="KW-0732">Signal</keyword>
<feature type="region of interest" description="Disordered" evidence="1">
    <location>
        <begin position="72"/>
        <end position="93"/>
    </location>
</feature>
<dbReference type="SUPFAM" id="SSF58113">
    <property type="entry name" value="Apolipoprotein A-I"/>
    <property type="match status" value="1"/>
</dbReference>
<dbReference type="EMBL" id="JAFCIX010000565">
    <property type="protein sequence ID" value="KAH6587340.1"/>
    <property type="molecule type" value="Genomic_DNA"/>
</dbReference>
<evidence type="ECO:0000313" key="3">
    <source>
        <dbReference type="EMBL" id="KAH6587340.1"/>
    </source>
</evidence>
<comment type="caution">
    <text evidence="3">The sequence shown here is derived from an EMBL/GenBank/DDBJ whole genome shotgun (WGS) entry which is preliminary data.</text>
</comment>
<gene>
    <name evidence="3" type="ORF">BASA50_001269</name>
</gene>
<evidence type="ECO:0000256" key="2">
    <source>
        <dbReference type="SAM" id="SignalP"/>
    </source>
</evidence>